<dbReference type="Pfam" id="PF01370">
    <property type="entry name" value="Epimerase"/>
    <property type="match status" value="1"/>
</dbReference>
<evidence type="ECO:0000259" key="1">
    <source>
        <dbReference type="Pfam" id="PF01370"/>
    </source>
</evidence>
<proteinExistence type="predicted"/>
<dbReference type="RefSeq" id="WP_186946565.1">
    <property type="nucleotide sequence ID" value="NZ_JACOGF010000003.1"/>
</dbReference>
<accession>A0ABR6ZP12</accession>
<dbReference type="CDD" id="cd08946">
    <property type="entry name" value="SDR_e"/>
    <property type="match status" value="1"/>
</dbReference>
<feature type="domain" description="NAD-dependent epimerase/dehydratase" evidence="1">
    <location>
        <begin position="15"/>
        <end position="210"/>
    </location>
</feature>
<dbReference type="Proteomes" id="UP000650424">
    <property type="component" value="Unassembled WGS sequence"/>
</dbReference>
<dbReference type="InterPro" id="IPR050177">
    <property type="entry name" value="Lipid_A_modif_metabolic_enz"/>
</dbReference>
<sequence>MISNAAYTYTPRATLIGGKGFIGQHLHLALQATGWNSYVAEKADPRLTNEDLGHVFYCAGLTADFRQRPYATVDAHVLLLADILQRCQFSTLTYLSSTRVYAGSTSTDEQAALTVNSNLAGDLYNISKLMGESLCLNSRRNVRVVRLSNVYGQGMPEQNFLSEILRDAATNKKLLFRSAASSEKDYIAVADVVSCLPRIAMEGEIGIYNLASGHNTSHASLAAQLQALGVTCAFEEQAPELRFPRISTTKLHTLCGPMQGDLNTELPVLFNYYARMP</sequence>
<comment type="caution">
    <text evidence="2">The sequence shown here is derived from an EMBL/GenBank/DDBJ whole genome shotgun (WGS) entry which is preliminary data.</text>
</comment>
<dbReference type="Gene3D" id="3.40.50.720">
    <property type="entry name" value="NAD(P)-binding Rossmann-like Domain"/>
    <property type="match status" value="1"/>
</dbReference>
<gene>
    <name evidence="2" type="ORF">H8L32_07630</name>
</gene>
<reference evidence="2 3" key="1">
    <citation type="submission" date="2020-08" db="EMBL/GenBank/DDBJ databases">
        <title>Novel species isolated from subtropical streams in China.</title>
        <authorList>
            <person name="Lu H."/>
        </authorList>
    </citation>
    <scope>NUCLEOTIDE SEQUENCE [LARGE SCALE GENOMIC DNA]</scope>
    <source>
        <strain evidence="2 3">CY18W</strain>
    </source>
</reference>
<dbReference type="EMBL" id="JACOGF010000003">
    <property type="protein sequence ID" value="MBC3917339.1"/>
    <property type="molecule type" value="Genomic_DNA"/>
</dbReference>
<dbReference type="SUPFAM" id="SSF51735">
    <property type="entry name" value="NAD(P)-binding Rossmann-fold domains"/>
    <property type="match status" value="1"/>
</dbReference>
<organism evidence="2 3">
    <name type="scientific">Undibacterium hunanense</name>
    <dbReference type="NCBI Taxonomy" id="2762292"/>
    <lineage>
        <taxon>Bacteria</taxon>
        <taxon>Pseudomonadati</taxon>
        <taxon>Pseudomonadota</taxon>
        <taxon>Betaproteobacteria</taxon>
        <taxon>Burkholderiales</taxon>
        <taxon>Oxalobacteraceae</taxon>
        <taxon>Undibacterium</taxon>
    </lineage>
</organism>
<dbReference type="PANTHER" id="PTHR43245:SF13">
    <property type="entry name" value="UDP-D-APIOSE_UDP-D-XYLOSE SYNTHASE 2"/>
    <property type="match status" value="1"/>
</dbReference>
<keyword evidence="3" id="KW-1185">Reference proteome</keyword>
<protein>
    <submittedName>
        <fullName evidence="2">SDR family oxidoreductase</fullName>
    </submittedName>
</protein>
<name>A0ABR6ZP12_9BURK</name>
<dbReference type="PANTHER" id="PTHR43245">
    <property type="entry name" value="BIFUNCTIONAL POLYMYXIN RESISTANCE PROTEIN ARNA"/>
    <property type="match status" value="1"/>
</dbReference>
<dbReference type="InterPro" id="IPR036291">
    <property type="entry name" value="NAD(P)-bd_dom_sf"/>
</dbReference>
<evidence type="ECO:0000313" key="2">
    <source>
        <dbReference type="EMBL" id="MBC3917339.1"/>
    </source>
</evidence>
<dbReference type="InterPro" id="IPR001509">
    <property type="entry name" value="Epimerase_deHydtase"/>
</dbReference>
<evidence type="ECO:0000313" key="3">
    <source>
        <dbReference type="Proteomes" id="UP000650424"/>
    </source>
</evidence>